<dbReference type="EMBL" id="CP022115">
    <property type="protein sequence ID" value="ASJ25645.1"/>
    <property type="molecule type" value="Genomic_DNA"/>
</dbReference>
<organism evidence="1 2">
    <name type="scientific">Laribacter hongkongensis</name>
    <dbReference type="NCBI Taxonomy" id="168471"/>
    <lineage>
        <taxon>Bacteria</taxon>
        <taxon>Pseudomonadati</taxon>
        <taxon>Pseudomonadota</taxon>
        <taxon>Betaproteobacteria</taxon>
        <taxon>Neisseriales</taxon>
        <taxon>Aquaspirillaceae</taxon>
        <taxon>Laribacter</taxon>
    </lineage>
</organism>
<reference evidence="2" key="1">
    <citation type="submission" date="2017-06" db="EMBL/GenBank/DDBJ databases">
        <title>Whole genome sequence of Laribacter hongkongensis LHGZ1.</title>
        <authorList>
            <person name="Chen D."/>
            <person name="Wu H."/>
            <person name="Chen J."/>
        </authorList>
    </citation>
    <scope>NUCLEOTIDE SEQUENCE [LARGE SCALE GENOMIC DNA]</scope>
    <source>
        <strain evidence="2">LHGZ1</strain>
    </source>
</reference>
<evidence type="ECO:0000313" key="1">
    <source>
        <dbReference type="EMBL" id="ASJ25645.1"/>
    </source>
</evidence>
<name>A0A248LM64_9NEIS</name>
<accession>A0A248LM64</accession>
<proteinExistence type="predicted"/>
<dbReference type="Proteomes" id="UP000197424">
    <property type="component" value="Chromosome"/>
</dbReference>
<dbReference type="AlphaFoldDB" id="A0A248LM64"/>
<evidence type="ECO:0000313" key="2">
    <source>
        <dbReference type="Proteomes" id="UP000197424"/>
    </source>
</evidence>
<sequence length="58" mass="6549">MMKEQTDALFVPILVKMIDAIRVEKRGTALDTMNYITLVKQELRKVGTILASNIGWLA</sequence>
<protein>
    <submittedName>
        <fullName evidence="1">Uncharacterized protein</fullName>
    </submittedName>
</protein>
<gene>
    <name evidence="1" type="ORF">LHGZ1_2814</name>
</gene>